<feature type="compositionally biased region" description="Low complexity" evidence="1">
    <location>
        <begin position="35"/>
        <end position="54"/>
    </location>
</feature>
<evidence type="ECO:0000256" key="1">
    <source>
        <dbReference type="SAM" id="MobiDB-lite"/>
    </source>
</evidence>
<reference evidence="3 4" key="1">
    <citation type="submission" date="2016-10" db="EMBL/GenBank/DDBJ databases">
        <authorList>
            <person name="de Groot N.N."/>
        </authorList>
    </citation>
    <scope>NUCLEOTIDE SEQUENCE [LARGE SCALE GENOMIC DNA]</scope>
    <source>
        <strain evidence="3 4">DSM 10317</strain>
    </source>
</reference>
<dbReference type="Proteomes" id="UP000199428">
    <property type="component" value="Unassembled WGS sequence"/>
</dbReference>
<feature type="chain" id="PRO_5038419576" description="DUF5640 domain-containing protein" evidence="2">
    <location>
        <begin position="23"/>
        <end position="161"/>
    </location>
</feature>
<keyword evidence="2" id="KW-0732">Signal</keyword>
<feature type="region of interest" description="Disordered" evidence="1">
    <location>
        <begin position="28"/>
        <end position="67"/>
    </location>
</feature>
<feature type="signal peptide" evidence="2">
    <location>
        <begin position="1"/>
        <end position="22"/>
    </location>
</feature>
<organism evidence="3 4">
    <name type="scientific">Pseudobutyrivibrio xylanivorans</name>
    <dbReference type="NCBI Taxonomy" id="185007"/>
    <lineage>
        <taxon>Bacteria</taxon>
        <taxon>Bacillati</taxon>
        <taxon>Bacillota</taxon>
        <taxon>Clostridia</taxon>
        <taxon>Lachnospirales</taxon>
        <taxon>Lachnospiraceae</taxon>
        <taxon>Pseudobutyrivibrio</taxon>
    </lineage>
</organism>
<accession>A0A1G5RYH7</accession>
<sequence>MKKRIMIFMLTMAIGASIIGCGASSDNTASETAISSTQEPSSEPTSEPTSEPSSIEGIWSSNSISGENDNFPATYYVQFTDSTIDYGHMTNSGKFEVDYSNKISAIIEVSPGVFCVQAKTDDGRPYTYQTNEDDHSIMDYYSTWDKNEYDSNYSASDSISK</sequence>
<evidence type="ECO:0000313" key="3">
    <source>
        <dbReference type="EMBL" id="SCZ78987.1"/>
    </source>
</evidence>
<evidence type="ECO:0008006" key="5">
    <source>
        <dbReference type="Google" id="ProtNLM"/>
    </source>
</evidence>
<protein>
    <recommendedName>
        <fullName evidence="5">DUF5640 domain-containing protein</fullName>
    </recommendedName>
</protein>
<proteinExistence type="predicted"/>
<dbReference type="AlphaFoldDB" id="A0A1G5RYH7"/>
<name>A0A1G5RYH7_PSEXY</name>
<dbReference type="EMBL" id="FMWK01000006">
    <property type="protein sequence ID" value="SCZ78987.1"/>
    <property type="molecule type" value="Genomic_DNA"/>
</dbReference>
<gene>
    <name evidence="3" type="ORF">SAMN02910350_01575</name>
</gene>
<evidence type="ECO:0000313" key="4">
    <source>
        <dbReference type="Proteomes" id="UP000199428"/>
    </source>
</evidence>
<dbReference type="RefSeq" id="WP_090162549.1">
    <property type="nucleotide sequence ID" value="NZ_FMWK01000006.1"/>
</dbReference>
<dbReference type="PROSITE" id="PS51257">
    <property type="entry name" value="PROKAR_LIPOPROTEIN"/>
    <property type="match status" value="1"/>
</dbReference>
<evidence type="ECO:0000256" key="2">
    <source>
        <dbReference type="SAM" id="SignalP"/>
    </source>
</evidence>